<dbReference type="EMBL" id="JACXVP010000002">
    <property type="protein sequence ID" value="KAG5623221.1"/>
    <property type="molecule type" value="Genomic_DNA"/>
</dbReference>
<keyword evidence="2" id="KW-1185">Reference proteome</keyword>
<evidence type="ECO:0000313" key="2">
    <source>
        <dbReference type="Proteomes" id="UP000824120"/>
    </source>
</evidence>
<organism evidence="1 2">
    <name type="scientific">Solanum commersonii</name>
    <name type="common">Commerson's wild potato</name>
    <name type="synonym">Commerson's nightshade</name>
    <dbReference type="NCBI Taxonomy" id="4109"/>
    <lineage>
        <taxon>Eukaryota</taxon>
        <taxon>Viridiplantae</taxon>
        <taxon>Streptophyta</taxon>
        <taxon>Embryophyta</taxon>
        <taxon>Tracheophyta</taxon>
        <taxon>Spermatophyta</taxon>
        <taxon>Magnoliopsida</taxon>
        <taxon>eudicotyledons</taxon>
        <taxon>Gunneridae</taxon>
        <taxon>Pentapetalae</taxon>
        <taxon>asterids</taxon>
        <taxon>lamiids</taxon>
        <taxon>Solanales</taxon>
        <taxon>Solanaceae</taxon>
        <taxon>Solanoideae</taxon>
        <taxon>Solaneae</taxon>
        <taxon>Solanum</taxon>
    </lineage>
</organism>
<comment type="caution">
    <text evidence="1">The sequence shown here is derived from an EMBL/GenBank/DDBJ whole genome shotgun (WGS) entry which is preliminary data.</text>
</comment>
<dbReference type="AlphaFoldDB" id="A0A9J6AEY9"/>
<name>A0A9J6AEY9_SOLCO</name>
<accession>A0A9J6AEY9</accession>
<dbReference type="Proteomes" id="UP000824120">
    <property type="component" value="Chromosome 2"/>
</dbReference>
<protein>
    <submittedName>
        <fullName evidence="1">Uncharacterized protein</fullName>
    </submittedName>
</protein>
<reference evidence="1 2" key="1">
    <citation type="submission" date="2020-09" db="EMBL/GenBank/DDBJ databases">
        <title>De no assembly of potato wild relative species, Solanum commersonii.</title>
        <authorList>
            <person name="Cho K."/>
        </authorList>
    </citation>
    <scope>NUCLEOTIDE SEQUENCE [LARGE SCALE GENOMIC DNA]</scope>
    <source>
        <strain evidence="1">LZ3.2</strain>
        <tissue evidence="1">Leaf</tissue>
    </source>
</reference>
<sequence>MVLFSRPSCSVLLWCISFETNDHFGCFGFKSGRDKKDKSIWKIKMQTALASLSALITAIDNTNLLASFFIFLLKLVNLAIPASALESPFRLLSED</sequence>
<proteinExistence type="predicted"/>
<evidence type="ECO:0000313" key="1">
    <source>
        <dbReference type="EMBL" id="KAG5623221.1"/>
    </source>
</evidence>
<gene>
    <name evidence="1" type="ORF">H5410_008439</name>
</gene>